<keyword evidence="2" id="KW-1185">Reference proteome</keyword>
<reference evidence="1 2" key="1">
    <citation type="submission" date="2018-05" db="EMBL/GenBank/DDBJ databases">
        <title>Marinilabilia rubrum sp. nov., isolated from saltern sediment.</title>
        <authorList>
            <person name="Zhang R."/>
        </authorList>
    </citation>
    <scope>NUCLEOTIDE SEQUENCE [LARGE SCALE GENOMIC DNA]</scope>
    <source>
        <strain evidence="1 2">WTE16</strain>
    </source>
</reference>
<dbReference type="SMART" id="SM01234">
    <property type="entry name" value="Haemolytic"/>
    <property type="match status" value="1"/>
</dbReference>
<organism evidence="1 2">
    <name type="scientific">Marinilabilia rubra</name>
    <dbReference type="NCBI Taxonomy" id="2162893"/>
    <lineage>
        <taxon>Bacteria</taxon>
        <taxon>Pseudomonadati</taxon>
        <taxon>Bacteroidota</taxon>
        <taxon>Bacteroidia</taxon>
        <taxon>Marinilabiliales</taxon>
        <taxon>Marinilabiliaceae</taxon>
        <taxon>Marinilabilia</taxon>
    </lineage>
</organism>
<dbReference type="InterPro" id="IPR002696">
    <property type="entry name" value="Membr_insert_effic_factor_YidD"/>
</dbReference>
<gene>
    <name evidence="1" type="ORF">DDZ16_11065</name>
</gene>
<name>A0A2U2B7V4_9BACT</name>
<dbReference type="RefSeq" id="WP_109264537.1">
    <property type="nucleotide sequence ID" value="NZ_QEWP01000008.1"/>
</dbReference>
<dbReference type="NCBIfam" id="TIGR00278">
    <property type="entry name" value="membrane protein insertion efficiency factor YidD"/>
    <property type="match status" value="1"/>
</dbReference>
<evidence type="ECO:0000313" key="1">
    <source>
        <dbReference type="EMBL" id="PWD99135.1"/>
    </source>
</evidence>
<dbReference type="OrthoDB" id="955654at2"/>
<dbReference type="PANTHER" id="PTHR33383">
    <property type="entry name" value="MEMBRANE PROTEIN INSERTION EFFICIENCY FACTOR-RELATED"/>
    <property type="match status" value="1"/>
</dbReference>
<accession>A0A2U2B7V4</accession>
<dbReference type="EMBL" id="QEWP01000008">
    <property type="protein sequence ID" value="PWD99135.1"/>
    <property type="molecule type" value="Genomic_DNA"/>
</dbReference>
<dbReference type="PANTHER" id="PTHR33383:SF1">
    <property type="entry name" value="MEMBRANE PROTEIN INSERTION EFFICIENCY FACTOR-RELATED"/>
    <property type="match status" value="1"/>
</dbReference>
<dbReference type="Proteomes" id="UP000244956">
    <property type="component" value="Unassembled WGS sequence"/>
</dbReference>
<dbReference type="AlphaFoldDB" id="A0A2U2B7V4"/>
<sequence>MPRKLIFKIPLIIIFLRISVFSVSAQNKLEADLLTIQSKETVDLQEIKDKENRKREFLIKKEDPLIEKINPIKLTLGSLLYIYQTSISKHFSADCLYEPSCSNFSRDVISHFGVIKGVFLTADRLTRCNRIAQTSLHPLSIDPCSGHSADSFTKYQFKPIHHHH</sequence>
<protein>
    <submittedName>
        <fullName evidence="1">Membrane protein insertion efficiency factor YidD</fullName>
    </submittedName>
</protein>
<comment type="caution">
    <text evidence="1">The sequence shown here is derived from an EMBL/GenBank/DDBJ whole genome shotgun (WGS) entry which is preliminary data.</text>
</comment>
<dbReference type="Pfam" id="PF01809">
    <property type="entry name" value="YidD"/>
    <property type="match status" value="1"/>
</dbReference>
<proteinExistence type="predicted"/>
<evidence type="ECO:0000313" key="2">
    <source>
        <dbReference type="Proteomes" id="UP000244956"/>
    </source>
</evidence>